<evidence type="ECO:0000313" key="2">
    <source>
        <dbReference type="Proteomes" id="UP000294958"/>
    </source>
</evidence>
<dbReference type="Gene3D" id="1.10.10.2830">
    <property type="match status" value="1"/>
</dbReference>
<dbReference type="Proteomes" id="UP000294958">
    <property type="component" value="Unassembled WGS sequence"/>
</dbReference>
<name>A0A4R6YFH2_9HYPH</name>
<proteinExistence type="predicted"/>
<accession>A0A4R6YFH2</accession>
<organism evidence="1 2">
    <name type="scientific">Aquamicrobium defluvii</name>
    <dbReference type="NCBI Taxonomy" id="69279"/>
    <lineage>
        <taxon>Bacteria</taxon>
        <taxon>Pseudomonadati</taxon>
        <taxon>Pseudomonadota</taxon>
        <taxon>Alphaproteobacteria</taxon>
        <taxon>Hyphomicrobiales</taxon>
        <taxon>Phyllobacteriaceae</taxon>
        <taxon>Aquamicrobium</taxon>
    </lineage>
</organism>
<dbReference type="OrthoDB" id="1550462at2"/>
<keyword evidence="2" id="KW-1185">Reference proteome</keyword>
<comment type="caution">
    <text evidence="1">The sequence shown here is derived from an EMBL/GenBank/DDBJ whole genome shotgun (WGS) entry which is preliminary data.</text>
</comment>
<reference evidence="1 2" key="1">
    <citation type="submission" date="2019-03" db="EMBL/GenBank/DDBJ databases">
        <title>Genomic Encyclopedia of Type Strains, Phase IV (KMG-IV): sequencing the most valuable type-strain genomes for metagenomic binning, comparative biology and taxonomic classification.</title>
        <authorList>
            <person name="Goeker M."/>
        </authorList>
    </citation>
    <scope>NUCLEOTIDE SEQUENCE [LARGE SCALE GENOMIC DNA]</scope>
    <source>
        <strain evidence="1 2">DSM 11603</strain>
    </source>
</reference>
<dbReference type="EMBL" id="SNZF01000011">
    <property type="protein sequence ID" value="TDR35004.1"/>
    <property type="molecule type" value="Genomic_DNA"/>
</dbReference>
<dbReference type="SUPFAM" id="SSF109709">
    <property type="entry name" value="KorB DNA-binding domain-like"/>
    <property type="match status" value="1"/>
</dbReference>
<evidence type="ECO:0000313" key="1">
    <source>
        <dbReference type="EMBL" id="TDR35004.1"/>
    </source>
</evidence>
<dbReference type="RefSeq" id="WP_133675062.1">
    <property type="nucleotide sequence ID" value="NZ_SNZF01000011.1"/>
</dbReference>
<evidence type="ECO:0008006" key="3">
    <source>
        <dbReference type="Google" id="ProtNLM"/>
    </source>
</evidence>
<sequence>MTESMNTIRVVIPLTIRKRNGRPKILPPDEVTVRDGRSQDAHVLRAIARAWNWRRQLETGTASTIQDIAAAEKVSDRFVSRMMRLAYLSPEVLEYLVIRRMPPALSLNDLVAVADRPWAEQLQSAFSP</sequence>
<protein>
    <recommendedName>
        <fullName evidence="3">Phage-related protein</fullName>
    </recommendedName>
</protein>
<gene>
    <name evidence="1" type="ORF">DES43_1113</name>
</gene>
<dbReference type="AlphaFoldDB" id="A0A4R6YFH2"/>